<dbReference type="RefSeq" id="WP_068670675.1">
    <property type="nucleotide sequence ID" value="NZ_LWLG01000010.1"/>
</dbReference>
<evidence type="ECO:0000313" key="2">
    <source>
        <dbReference type="EMBL" id="OAQ20474.1"/>
    </source>
</evidence>
<sequence>MKAYGYYPTSSFEKLRRLQSLAQKDPRSALKKACREFEGLLLHQILKGLDRTVMRSGFFPEGLEIKIYRDLFYQEISRELAGRGLGLSDLLYRELSRYLPEEKFMPKSKNAEKGGRDG</sequence>
<dbReference type="STRING" id="999894.TDIS_1383"/>
<reference evidence="2 3" key="1">
    <citation type="submission" date="2016-04" db="EMBL/GenBank/DDBJ databases">
        <title>Genome analysis of Thermosulfurimonas dismutans, the first thermophilic sulfur-disproportionating bacterium of the phylum Thermodesulfobacteria.</title>
        <authorList>
            <person name="Mardanov A.V."/>
            <person name="Beletsky A.V."/>
            <person name="Kadnikov V.V."/>
            <person name="Slobodkin A.I."/>
            <person name="Ravin N.V."/>
        </authorList>
    </citation>
    <scope>NUCLEOTIDE SEQUENCE [LARGE SCALE GENOMIC DNA]</scope>
    <source>
        <strain evidence="2 3">S95</strain>
    </source>
</reference>
<keyword evidence="3" id="KW-1185">Reference proteome</keyword>
<feature type="domain" description="Flagellar protein FlgJ N-terminal" evidence="1">
    <location>
        <begin position="54"/>
        <end position="93"/>
    </location>
</feature>
<proteinExistence type="predicted"/>
<evidence type="ECO:0000259" key="1">
    <source>
        <dbReference type="Pfam" id="PF10135"/>
    </source>
</evidence>
<gene>
    <name evidence="2" type="ORF">TDIS_1383</name>
</gene>
<comment type="caution">
    <text evidence="2">The sequence shown here is derived from an EMBL/GenBank/DDBJ whole genome shotgun (WGS) entry which is preliminary data.</text>
</comment>
<dbReference type="Proteomes" id="UP000078390">
    <property type="component" value="Unassembled WGS sequence"/>
</dbReference>
<evidence type="ECO:0000313" key="3">
    <source>
        <dbReference type="Proteomes" id="UP000078390"/>
    </source>
</evidence>
<dbReference type="AlphaFoldDB" id="A0A179D318"/>
<accession>A0A179D318</accession>
<dbReference type="InterPro" id="IPR019301">
    <property type="entry name" value="Flagellar_prot_FlgJ_N"/>
</dbReference>
<protein>
    <recommendedName>
        <fullName evidence="1">Flagellar protein FlgJ N-terminal domain-containing protein</fullName>
    </recommendedName>
</protein>
<name>A0A179D318_9BACT</name>
<dbReference type="Pfam" id="PF10135">
    <property type="entry name" value="Rod-binding"/>
    <property type="match status" value="1"/>
</dbReference>
<dbReference type="EMBL" id="LWLG01000010">
    <property type="protein sequence ID" value="OAQ20474.1"/>
    <property type="molecule type" value="Genomic_DNA"/>
</dbReference>
<organism evidence="2 3">
    <name type="scientific">Thermosulfurimonas dismutans</name>
    <dbReference type="NCBI Taxonomy" id="999894"/>
    <lineage>
        <taxon>Bacteria</taxon>
        <taxon>Pseudomonadati</taxon>
        <taxon>Thermodesulfobacteriota</taxon>
        <taxon>Thermodesulfobacteria</taxon>
        <taxon>Thermodesulfobacteriales</taxon>
        <taxon>Thermodesulfobacteriaceae</taxon>
        <taxon>Thermosulfurimonas</taxon>
    </lineage>
</organism>